<keyword evidence="2" id="KW-1133">Transmembrane helix</keyword>
<evidence type="ECO:0000256" key="1">
    <source>
        <dbReference type="SAM" id="MobiDB-lite"/>
    </source>
</evidence>
<feature type="domain" description="BTB" evidence="3">
    <location>
        <begin position="357"/>
        <end position="418"/>
    </location>
</feature>
<dbReference type="InterPro" id="IPR000210">
    <property type="entry name" value="BTB/POZ_dom"/>
</dbReference>
<dbReference type="SMART" id="SM00225">
    <property type="entry name" value="BTB"/>
    <property type="match status" value="1"/>
</dbReference>
<proteinExistence type="predicted"/>
<dbReference type="InterPro" id="IPR008974">
    <property type="entry name" value="TRAF-like"/>
</dbReference>
<dbReference type="GO" id="GO:0030163">
    <property type="term" value="P:protein catabolic process"/>
    <property type="evidence" value="ECO:0007669"/>
    <property type="project" value="UniProtKB-ARBA"/>
</dbReference>
<dbReference type="Gene3D" id="3.30.710.10">
    <property type="entry name" value="Potassium Channel Kv1.1, Chain A"/>
    <property type="match status" value="1"/>
</dbReference>
<dbReference type="InterPro" id="IPR011333">
    <property type="entry name" value="SKP1/BTB/POZ_sf"/>
</dbReference>
<dbReference type="InterPro" id="IPR002083">
    <property type="entry name" value="MATH/TRAF_dom"/>
</dbReference>
<dbReference type="EMBL" id="EU652317">
    <property type="protein sequence ID" value="ACD37569.1"/>
    <property type="molecule type" value="Genomic_DNA"/>
</dbReference>
<dbReference type="PROSITE" id="PS50097">
    <property type="entry name" value="BTB"/>
    <property type="match status" value="1"/>
</dbReference>
<reference evidence="5" key="1">
    <citation type="journal article" date="2009" name="Mol. Biol. Evol.">
        <title>Degenerate tetraploidy was established before bdelloid rotifer families diverged.</title>
        <authorList>
            <person name="Hur J.H."/>
            <person name="Van Doninck K."/>
            <person name="Mandigo M.L."/>
            <person name="Meselson M."/>
        </authorList>
    </citation>
    <scope>NUCLEOTIDE SEQUENCE</scope>
    <source>
        <strain evidence="5">Prhis-2</strain>
    </source>
</reference>
<keyword evidence="2" id="KW-0812">Transmembrane</keyword>
<dbReference type="SUPFAM" id="SSF49599">
    <property type="entry name" value="TRAF domain-like"/>
    <property type="match status" value="1"/>
</dbReference>
<evidence type="ECO:0000259" key="3">
    <source>
        <dbReference type="PROSITE" id="PS50097"/>
    </source>
</evidence>
<dbReference type="AlphaFoldDB" id="B2ZF99"/>
<dbReference type="PROSITE" id="PS50144">
    <property type="entry name" value="MATH"/>
    <property type="match status" value="1"/>
</dbReference>
<feature type="transmembrane region" description="Helical" evidence="2">
    <location>
        <begin position="218"/>
        <end position="236"/>
    </location>
</feature>
<reference evidence="5" key="2">
    <citation type="journal article" date="2009" name="PLoS Genet.">
        <title>Phylogenomics of unusual histone H2A Variants in Bdelloid rotifers.</title>
        <authorList>
            <person name="Van Doninck K."/>
            <person name="Mandigo M.L."/>
            <person name="Hur J.H."/>
            <person name="Wang P."/>
            <person name="Guglielmini J."/>
            <person name="Milinkovitch M.C."/>
            <person name="Lane W.S."/>
            <person name="Meselson M."/>
        </authorList>
    </citation>
    <scope>NUCLEOTIDE SEQUENCE</scope>
    <source>
        <strain evidence="5">Prhis-2</strain>
    </source>
</reference>
<dbReference type="SUPFAM" id="SSF54695">
    <property type="entry name" value="POZ domain"/>
    <property type="match status" value="1"/>
</dbReference>
<feature type="domain" description="MATH" evidence="4">
    <location>
        <begin position="36"/>
        <end position="173"/>
    </location>
</feature>
<organism evidence="5">
    <name type="scientific">Philodina roseola</name>
    <name type="common">Rotifer</name>
    <dbReference type="NCBI Taxonomy" id="96448"/>
    <lineage>
        <taxon>Eukaryota</taxon>
        <taxon>Metazoa</taxon>
        <taxon>Spiralia</taxon>
        <taxon>Gnathifera</taxon>
        <taxon>Rotifera</taxon>
        <taxon>Eurotatoria</taxon>
        <taxon>Bdelloidea</taxon>
        <taxon>Philodinida</taxon>
        <taxon>Philodinidae</taxon>
        <taxon>Philodina</taxon>
    </lineage>
</organism>
<evidence type="ECO:0000256" key="2">
    <source>
        <dbReference type="SAM" id="Phobius"/>
    </source>
</evidence>
<evidence type="ECO:0000259" key="4">
    <source>
        <dbReference type="PROSITE" id="PS50144"/>
    </source>
</evidence>
<name>B2ZF99_PHIRO</name>
<evidence type="ECO:0000313" key="5">
    <source>
        <dbReference type="EMBL" id="ACD37569.1"/>
    </source>
</evidence>
<dbReference type="Gene3D" id="2.60.210.10">
    <property type="entry name" value="Apoptosis, Tumor Necrosis Factor Receptor Associated Protein 2, Chain A"/>
    <property type="match status" value="1"/>
</dbReference>
<protein>
    <submittedName>
        <fullName evidence="5">Speckle-type POZ protein</fullName>
    </submittedName>
</protein>
<dbReference type="Gene3D" id="1.25.40.420">
    <property type="match status" value="1"/>
</dbReference>
<dbReference type="PANTHER" id="PTHR24413">
    <property type="entry name" value="SPECKLE-TYPE POZ PROTEIN"/>
    <property type="match status" value="1"/>
</dbReference>
<dbReference type="CDD" id="cd18186">
    <property type="entry name" value="BTB_POZ_ZBTB_KLHL-like"/>
    <property type="match status" value="1"/>
</dbReference>
<keyword evidence="2" id="KW-0472">Membrane</keyword>
<feature type="compositionally biased region" description="Low complexity" evidence="1">
    <location>
        <begin position="1"/>
        <end position="14"/>
    </location>
</feature>
<sequence length="541" mass="62346">METTNRSASSTTNRQIQKRTFSESDSSSRTERHLCSFSHLWIINYLSSYLDDPNCSCLQSESFSPVNTSYSNTRWTLKLYPRGLNEKQQSNNNNLAIFLKYLSGNLSTIKAKAEFSVVSRNNELVMLRSTNFHLFTSGNDWGYSVKIRSSYYPTSRLSSKKIQNPGAMPPIPMRSVRPSPILSLISNRSVCLSDKNRQNSSRTVFFPVVLNDCRKIEFQIFIVVTIFSFIFFFRISRCKLFAFSEKDRWKSLEIYSNHLKTLLDNERFTDVNIHVVAKENSSSNNDDENRRKIFRRKRNSTLRSFEPICTRRTTRLRTAALACSSSNFVNENETKEILFDAERMKTKYSNVKPLSTFHAHRSILIARSPSFAQHFRLETFSSQNLKSSSIDFYIDDLDVSTVGAMLLYIYTGRLPTCKTETNEFVNPIDLFRAAVKFQLNELRDAAKMKMLETLKIENAIEMLEVSDQTNDVTLKQHVFSFIRSNASAVSKTNNWFNVSKRHPHLIIDAFRSLVEANSSTIKNNVQQHSTSLTTTKKNISF</sequence>
<feature type="region of interest" description="Disordered" evidence="1">
    <location>
        <begin position="1"/>
        <end position="24"/>
    </location>
</feature>
<dbReference type="Pfam" id="PF00651">
    <property type="entry name" value="BTB"/>
    <property type="match status" value="1"/>
</dbReference>
<accession>B2ZF99</accession>